<feature type="transmembrane region" description="Helical" evidence="2">
    <location>
        <begin position="12"/>
        <end position="33"/>
    </location>
</feature>
<proteinExistence type="predicted"/>
<feature type="compositionally biased region" description="Polar residues" evidence="1">
    <location>
        <begin position="297"/>
        <end position="306"/>
    </location>
</feature>
<feature type="transmembrane region" description="Helical" evidence="2">
    <location>
        <begin position="76"/>
        <end position="101"/>
    </location>
</feature>
<feature type="compositionally biased region" description="Basic and acidic residues" evidence="1">
    <location>
        <begin position="209"/>
        <end position="220"/>
    </location>
</feature>
<feature type="region of interest" description="Disordered" evidence="1">
    <location>
        <begin position="173"/>
        <end position="245"/>
    </location>
</feature>
<keyword evidence="2" id="KW-0472">Membrane</keyword>
<evidence type="ECO:0000313" key="4">
    <source>
        <dbReference type="Proteomes" id="UP000813824"/>
    </source>
</evidence>
<reference evidence="3" key="1">
    <citation type="journal article" date="2021" name="New Phytol.">
        <title>Evolutionary innovations through gain and loss of genes in the ectomycorrhizal Boletales.</title>
        <authorList>
            <person name="Wu G."/>
            <person name="Miyauchi S."/>
            <person name="Morin E."/>
            <person name="Kuo A."/>
            <person name="Drula E."/>
            <person name="Varga T."/>
            <person name="Kohler A."/>
            <person name="Feng B."/>
            <person name="Cao Y."/>
            <person name="Lipzen A."/>
            <person name="Daum C."/>
            <person name="Hundley H."/>
            <person name="Pangilinan J."/>
            <person name="Johnson J."/>
            <person name="Barry K."/>
            <person name="LaButti K."/>
            <person name="Ng V."/>
            <person name="Ahrendt S."/>
            <person name="Min B."/>
            <person name="Choi I.G."/>
            <person name="Park H."/>
            <person name="Plett J.M."/>
            <person name="Magnuson J."/>
            <person name="Spatafora J.W."/>
            <person name="Nagy L.G."/>
            <person name="Henrissat B."/>
            <person name="Grigoriev I.V."/>
            <person name="Yang Z.L."/>
            <person name="Xu J."/>
            <person name="Martin F.M."/>
        </authorList>
    </citation>
    <scope>NUCLEOTIDE SEQUENCE</scope>
    <source>
        <strain evidence="3">KKN 215</strain>
    </source>
</reference>
<feature type="transmembrane region" description="Helical" evidence="2">
    <location>
        <begin position="45"/>
        <end position="64"/>
    </location>
</feature>
<comment type="caution">
    <text evidence="3">The sequence shown here is derived from an EMBL/GenBank/DDBJ whole genome shotgun (WGS) entry which is preliminary data.</text>
</comment>
<name>A0A8K0UX23_9AGAR</name>
<keyword evidence="2" id="KW-0812">Transmembrane</keyword>
<protein>
    <submittedName>
        <fullName evidence="3">Uncharacterized protein</fullName>
    </submittedName>
</protein>
<feature type="transmembrane region" description="Helical" evidence="2">
    <location>
        <begin position="126"/>
        <end position="148"/>
    </location>
</feature>
<keyword evidence="4" id="KW-1185">Reference proteome</keyword>
<feature type="compositionally biased region" description="Low complexity" evidence="1">
    <location>
        <begin position="326"/>
        <end position="335"/>
    </location>
</feature>
<feature type="compositionally biased region" description="Low complexity" evidence="1">
    <location>
        <begin position="175"/>
        <end position="190"/>
    </location>
</feature>
<evidence type="ECO:0000313" key="3">
    <source>
        <dbReference type="EMBL" id="KAH8106735.1"/>
    </source>
</evidence>
<dbReference type="AlphaFoldDB" id="A0A8K0UX23"/>
<feature type="compositionally biased region" description="Polar residues" evidence="1">
    <location>
        <begin position="221"/>
        <end position="243"/>
    </location>
</feature>
<feature type="compositionally biased region" description="Basic and acidic residues" evidence="1">
    <location>
        <begin position="275"/>
        <end position="292"/>
    </location>
</feature>
<organism evidence="3 4">
    <name type="scientific">Cristinia sonorae</name>
    <dbReference type="NCBI Taxonomy" id="1940300"/>
    <lineage>
        <taxon>Eukaryota</taxon>
        <taxon>Fungi</taxon>
        <taxon>Dikarya</taxon>
        <taxon>Basidiomycota</taxon>
        <taxon>Agaricomycotina</taxon>
        <taxon>Agaricomycetes</taxon>
        <taxon>Agaricomycetidae</taxon>
        <taxon>Agaricales</taxon>
        <taxon>Pleurotineae</taxon>
        <taxon>Stephanosporaceae</taxon>
        <taxon>Cristinia</taxon>
    </lineage>
</organism>
<sequence length="365" mass="40119">MANLLISYRYFFLALFVVLNAVTCSVAVWNYSIAQALLLSAKVDVFLAVISGLAILFVIPIMFVDAFRKNALTGRVWFELAWSGLFWVLHLCGASAFTALVPDDMCSPLAVGLVPYSCTSSRVLQAFSWLCSILLLFHLITLFVCSLLHYDDDKTIWNAGIRFYPWFETRSTLGSAPSSPTTKTAPAPTTWQRKPFNLSTSKKLKRASRPADLDLEKGERTNVQQGAMMQTSRTMTSAANQGAPSLYPSHVAATMTSAPLELPSSKTPKSASKRQHQDVPRSHRKAAPKEIAAHIPTVSSPLTAPAQSDMDEMSSRRPPVPKSAAPVSGRGSPTRRGPPPPLDLARISAYNAIEERRKKQQQQLR</sequence>
<accession>A0A8K0UX23</accession>
<feature type="region of interest" description="Disordered" evidence="1">
    <location>
        <begin position="260"/>
        <end position="344"/>
    </location>
</feature>
<dbReference type="OrthoDB" id="3269357at2759"/>
<dbReference type="Proteomes" id="UP000813824">
    <property type="component" value="Unassembled WGS sequence"/>
</dbReference>
<evidence type="ECO:0000256" key="1">
    <source>
        <dbReference type="SAM" id="MobiDB-lite"/>
    </source>
</evidence>
<dbReference type="EMBL" id="JAEVFJ010000002">
    <property type="protein sequence ID" value="KAH8106735.1"/>
    <property type="molecule type" value="Genomic_DNA"/>
</dbReference>
<gene>
    <name evidence="3" type="ORF">BXZ70DRAFT_1003647</name>
</gene>
<evidence type="ECO:0000256" key="2">
    <source>
        <dbReference type="SAM" id="Phobius"/>
    </source>
</evidence>
<keyword evidence="2" id="KW-1133">Transmembrane helix</keyword>